<dbReference type="PANTHER" id="PTHR10742">
    <property type="entry name" value="FLAVIN MONOAMINE OXIDASE"/>
    <property type="match status" value="1"/>
</dbReference>
<comment type="catalytic activity">
    <reaction evidence="8">
        <text>L-tryptophan + O2 = indole-3-acetamide + CO2 + H2O</text>
        <dbReference type="Rhea" id="RHEA:16165"/>
        <dbReference type="ChEBI" id="CHEBI:15377"/>
        <dbReference type="ChEBI" id="CHEBI:15379"/>
        <dbReference type="ChEBI" id="CHEBI:16031"/>
        <dbReference type="ChEBI" id="CHEBI:16526"/>
        <dbReference type="ChEBI" id="CHEBI:57912"/>
        <dbReference type="EC" id="1.13.12.3"/>
    </reaction>
</comment>
<evidence type="ECO:0000313" key="10">
    <source>
        <dbReference type="EMBL" id="WOO41700.1"/>
    </source>
</evidence>
<evidence type="ECO:0000256" key="7">
    <source>
        <dbReference type="ARBA" id="ARBA00023070"/>
    </source>
</evidence>
<sequence>MADYDCIVLGAGVAGLTAARDLNEKGLKVLVLEGSNRIGGRVRTIDWGDNAPLEIGAELIHRTGQEVPLFWHEIRRYDLDVVDIDKPDMFDPKATFCKKAVQVYLERWRANGESGFRDGIDVIKDKPFRDGHGVIKEVELFRKGKDEPIGKFIEDDLGSPKDTSASKDAYAVADLMFTGTVHGTFENQSVVGTKTDDIYGQESSAEEYHVVGGYGKLVDGLAQGLNIIKKAKIAKVERFAKRVKVTTDAGVVYEGKSCICTFSIGMLKAAVEEGGVEFKPKFSVKRRKALESVGMGPVNKIAIEFNKRVWPENPKLSLITSPSETYRSFFFPFYNQADRPIITALIERDKAEELDKLMGKTTNRRVVNPGGSGQSYKSDDMVTEIVEQLGRMFNQSLTLADVKQYHVMAWGNEPLVRGGTSFIKYTGATHKEVKEIRRALATPDGPLHWAGEATAYRTNAYSVHGAHGSGQLAAKLVLDFLKGKPLKMPPVPRPKKRHPSFKDRK</sequence>
<dbReference type="PANTHER" id="PTHR10742:SF410">
    <property type="entry name" value="LYSINE-SPECIFIC HISTONE DEMETHYLASE 2"/>
    <property type="match status" value="1"/>
</dbReference>
<dbReference type="GO" id="GO:0009851">
    <property type="term" value="P:auxin biosynthetic process"/>
    <property type="evidence" value="ECO:0007669"/>
    <property type="project" value="UniProtKB-KW"/>
</dbReference>
<dbReference type="Proteomes" id="UP001304300">
    <property type="component" value="Chromosome"/>
</dbReference>
<dbReference type="EMBL" id="CP136920">
    <property type="protein sequence ID" value="WOO41700.1"/>
    <property type="molecule type" value="Genomic_DNA"/>
</dbReference>
<evidence type="ECO:0000256" key="1">
    <source>
        <dbReference type="ARBA" id="ARBA00001974"/>
    </source>
</evidence>
<dbReference type="InterPro" id="IPR002937">
    <property type="entry name" value="Amino_oxidase"/>
</dbReference>
<evidence type="ECO:0000256" key="2">
    <source>
        <dbReference type="ARBA" id="ARBA00004814"/>
    </source>
</evidence>
<evidence type="ECO:0000256" key="3">
    <source>
        <dbReference type="ARBA" id="ARBA00005833"/>
    </source>
</evidence>
<keyword evidence="6 10" id="KW-0560">Oxidoreductase</keyword>
<feature type="domain" description="Amine oxidase" evidence="9">
    <location>
        <begin position="13"/>
        <end position="478"/>
    </location>
</feature>
<evidence type="ECO:0000313" key="11">
    <source>
        <dbReference type="Proteomes" id="UP001304300"/>
    </source>
</evidence>
<dbReference type="PRINTS" id="PR00757">
    <property type="entry name" value="AMINEOXDASEF"/>
</dbReference>
<organism evidence="10 11">
    <name type="scientific">Rubellicoccus peritrichatus</name>
    <dbReference type="NCBI Taxonomy" id="3080537"/>
    <lineage>
        <taxon>Bacteria</taxon>
        <taxon>Pseudomonadati</taxon>
        <taxon>Verrucomicrobiota</taxon>
        <taxon>Opitutia</taxon>
        <taxon>Puniceicoccales</taxon>
        <taxon>Cerasicoccaceae</taxon>
        <taxon>Rubellicoccus</taxon>
    </lineage>
</organism>
<dbReference type="Pfam" id="PF01593">
    <property type="entry name" value="Amino_oxidase"/>
    <property type="match status" value="1"/>
</dbReference>
<name>A0AAQ3QWA8_9BACT</name>
<proteinExistence type="inferred from homology"/>
<dbReference type="InterPro" id="IPR036188">
    <property type="entry name" value="FAD/NAD-bd_sf"/>
</dbReference>
<dbReference type="SUPFAM" id="SSF51905">
    <property type="entry name" value="FAD/NAD(P)-binding domain"/>
    <property type="match status" value="1"/>
</dbReference>
<dbReference type="RefSeq" id="WP_317834184.1">
    <property type="nucleotide sequence ID" value="NZ_CP136920.1"/>
</dbReference>
<keyword evidence="7" id="KW-0073">Auxin biosynthesis</keyword>
<dbReference type="AlphaFoldDB" id="A0AAQ3QWA8"/>
<dbReference type="InterPro" id="IPR001613">
    <property type="entry name" value="Flavin_amine_oxidase"/>
</dbReference>
<gene>
    <name evidence="10" type="ORF">RZN69_01270</name>
</gene>
<dbReference type="Gene3D" id="3.50.50.60">
    <property type="entry name" value="FAD/NAD(P)-binding domain"/>
    <property type="match status" value="1"/>
</dbReference>
<evidence type="ECO:0000256" key="8">
    <source>
        <dbReference type="ARBA" id="ARBA00047321"/>
    </source>
</evidence>
<evidence type="ECO:0000256" key="4">
    <source>
        <dbReference type="ARBA" id="ARBA00012535"/>
    </source>
</evidence>
<evidence type="ECO:0000259" key="9">
    <source>
        <dbReference type="Pfam" id="PF01593"/>
    </source>
</evidence>
<keyword evidence="11" id="KW-1185">Reference proteome</keyword>
<protein>
    <recommendedName>
        <fullName evidence="5">Tryptophan 2-monooxygenase</fullName>
        <ecNumber evidence="4">1.13.12.3</ecNumber>
    </recommendedName>
</protein>
<dbReference type="EC" id="1.13.12.3" evidence="4"/>
<evidence type="ECO:0000256" key="6">
    <source>
        <dbReference type="ARBA" id="ARBA00023002"/>
    </source>
</evidence>
<dbReference type="SUPFAM" id="SSF54373">
    <property type="entry name" value="FAD-linked reductases, C-terminal domain"/>
    <property type="match status" value="1"/>
</dbReference>
<comment type="similarity">
    <text evidence="3">Belongs to the tryptophan 2-monooxygenase family.</text>
</comment>
<reference evidence="10 11" key="1">
    <citation type="submission" date="2023-10" db="EMBL/GenBank/DDBJ databases">
        <title>Rubellicoccus peritrichatus gen. nov., sp. nov., isolated from an algae of coral reef tank.</title>
        <authorList>
            <person name="Luo J."/>
        </authorList>
    </citation>
    <scope>NUCLEOTIDE SEQUENCE [LARGE SCALE GENOMIC DNA]</scope>
    <source>
        <strain evidence="10 11">CR14</strain>
    </source>
</reference>
<dbReference type="GO" id="GO:0050361">
    <property type="term" value="F:tryptophan 2-monooxygenase activity"/>
    <property type="evidence" value="ECO:0007669"/>
    <property type="project" value="UniProtKB-EC"/>
</dbReference>
<comment type="pathway">
    <text evidence="2">Plant hormone metabolism; auxin biosynthesis.</text>
</comment>
<dbReference type="InterPro" id="IPR050281">
    <property type="entry name" value="Flavin_monoamine_oxidase"/>
</dbReference>
<comment type="cofactor">
    <cofactor evidence="1">
        <name>FAD</name>
        <dbReference type="ChEBI" id="CHEBI:57692"/>
    </cofactor>
</comment>
<evidence type="ECO:0000256" key="5">
    <source>
        <dbReference type="ARBA" id="ARBA00017871"/>
    </source>
</evidence>
<dbReference type="KEGG" id="puo:RZN69_01270"/>
<accession>A0AAQ3QWA8</accession>